<dbReference type="PANTHER" id="PTHR12510:SF4">
    <property type="entry name" value="GAMMA-GLUTAMYLAMINECYCLOTRANSFERASE"/>
    <property type="match status" value="1"/>
</dbReference>
<dbReference type="GO" id="GO:0005829">
    <property type="term" value="C:cytosol"/>
    <property type="evidence" value="ECO:0007669"/>
    <property type="project" value="TreeGrafter"/>
</dbReference>
<dbReference type="InterPro" id="IPR009288">
    <property type="entry name" value="AIG2-like_dom"/>
</dbReference>
<dbReference type="SUPFAM" id="SSF110857">
    <property type="entry name" value="Gamma-glutamyl cyclotransferase-like"/>
    <property type="match status" value="1"/>
</dbReference>
<gene>
    <name evidence="5" type="ORF">ACA1_258300</name>
</gene>
<dbReference type="PANTHER" id="PTHR12510">
    <property type="entry name" value="TROPONIN C-AKIN-1 PROTEIN"/>
    <property type="match status" value="1"/>
</dbReference>
<sequence length="166" mass="18760">MDRSRLVFVYGTLKRGHHNHHHMTHPPGRTREEMRLVVAPPFRSVFLLPRSLTTSALLAGASSAPAPTLPQFPTHHRITGEVWAVDEEMLAKLDGFEGCPIYYERLATEVERLEEPGAKATGEYIECFAYFKKTIDPSFHELVAIPEYHPAEACFIIQTRSTEEAS</sequence>
<dbReference type="Gene3D" id="3.10.490.10">
    <property type="entry name" value="Gamma-glutamyl cyclotransferase-like"/>
    <property type="match status" value="1"/>
</dbReference>
<organism evidence="5 6">
    <name type="scientific">Acanthamoeba castellanii (strain ATCC 30010 / Neff)</name>
    <dbReference type="NCBI Taxonomy" id="1257118"/>
    <lineage>
        <taxon>Eukaryota</taxon>
        <taxon>Amoebozoa</taxon>
        <taxon>Discosea</taxon>
        <taxon>Longamoebia</taxon>
        <taxon>Centramoebida</taxon>
        <taxon>Acanthamoebidae</taxon>
        <taxon>Acanthamoeba</taxon>
    </lineage>
</organism>
<protein>
    <recommendedName>
        <fullName evidence="3">Gamma-glutamylcyclotransferase family protein</fullName>
    </recommendedName>
</protein>
<dbReference type="GeneID" id="14912039"/>
<dbReference type="CDD" id="cd06661">
    <property type="entry name" value="GGCT_like"/>
    <property type="match status" value="1"/>
</dbReference>
<name>L8GFH0_ACACF</name>
<dbReference type="Pfam" id="PF06094">
    <property type="entry name" value="GGACT"/>
    <property type="match status" value="1"/>
</dbReference>
<evidence type="ECO:0000256" key="1">
    <source>
        <dbReference type="ARBA" id="ARBA00008861"/>
    </source>
</evidence>
<keyword evidence="6" id="KW-1185">Reference proteome</keyword>
<feature type="active site" description="Proton acceptor" evidence="2">
    <location>
        <position position="97"/>
    </location>
</feature>
<dbReference type="Proteomes" id="UP000011083">
    <property type="component" value="Unassembled WGS sequence"/>
</dbReference>
<evidence type="ECO:0000313" key="6">
    <source>
        <dbReference type="Proteomes" id="UP000011083"/>
    </source>
</evidence>
<dbReference type="GO" id="GO:0061929">
    <property type="term" value="F:gamma-glutamylaminecyclotransferase activity"/>
    <property type="evidence" value="ECO:0007669"/>
    <property type="project" value="InterPro"/>
</dbReference>
<dbReference type="InterPro" id="IPR036568">
    <property type="entry name" value="GGCT-like_sf"/>
</dbReference>
<dbReference type="VEuPathDB" id="AmoebaDB:ACA1_258300"/>
<dbReference type="STRING" id="1257118.L8GFH0"/>
<evidence type="ECO:0000313" key="5">
    <source>
        <dbReference type="EMBL" id="ELR11579.1"/>
    </source>
</evidence>
<proteinExistence type="inferred from homology"/>
<dbReference type="KEGG" id="acan:ACA1_258300"/>
<reference evidence="5 6" key="1">
    <citation type="journal article" date="2013" name="Genome Biol.">
        <title>Genome of Acanthamoeba castellanii highlights extensive lateral gene transfer and early evolution of tyrosine kinase signaling.</title>
        <authorList>
            <person name="Clarke M."/>
            <person name="Lohan A.J."/>
            <person name="Liu B."/>
            <person name="Lagkouvardos I."/>
            <person name="Roy S."/>
            <person name="Zafar N."/>
            <person name="Bertelli C."/>
            <person name="Schilde C."/>
            <person name="Kianianmomeni A."/>
            <person name="Burglin T.R."/>
            <person name="Frech C."/>
            <person name="Turcotte B."/>
            <person name="Kopec K.O."/>
            <person name="Synnott J.M."/>
            <person name="Choo C."/>
            <person name="Paponov I."/>
            <person name="Finkler A."/>
            <person name="Soon Heng Tan C."/>
            <person name="Hutchins A.P."/>
            <person name="Weinmeier T."/>
            <person name="Rattei T."/>
            <person name="Chu J.S."/>
            <person name="Gimenez G."/>
            <person name="Irimia M."/>
            <person name="Rigden D.J."/>
            <person name="Fitzpatrick D.A."/>
            <person name="Lorenzo-Morales J."/>
            <person name="Bateman A."/>
            <person name="Chiu C.H."/>
            <person name="Tang P."/>
            <person name="Hegemann P."/>
            <person name="Fromm H."/>
            <person name="Raoult D."/>
            <person name="Greub G."/>
            <person name="Miranda-Saavedra D."/>
            <person name="Chen N."/>
            <person name="Nash P."/>
            <person name="Ginger M.L."/>
            <person name="Horn M."/>
            <person name="Schaap P."/>
            <person name="Caler L."/>
            <person name="Loftus B."/>
        </authorList>
    </citation>
    <scope>NUCLEOTIDE SEQUENCE [LARGE SCALE GENOMIC DNA]</scope>
    <source>
        <strain evidence="5 6">Neff</strain>
    </source>
</reference>
<dbReference type="AlphaFoldDB" id="L8GFH0"/>
<dbReference type="OrthoDB" id="113620at2759"/>
<evidence type="ECO:0000256" key="3">
    <source>
        <dbReference type="RuleBase" id="RU367036"/>
    </source>
</evidence>
<dbReference type="InterPro" id="IPR013024">
    <property type="entry name" value="GGCT-like"/>
</dbReference>
<dbReference type="RefSeq" id="XP_004333592.1">
    <property type="nucleotide sequence ID" value="XM_004333544.1"/>
</dbReference>
<dbReference type="EMBL" id="KB008148">
    <property type="protein sequence ID" value="ELR11579.1"/>
    <property type="molecule type" value="Genomic_DNA"/>
</dbReference>
<comment type="similarity">
    <text evidence="1 3">Belongs to the gamma-glutamylcyclotransferase family.</text>
</comment>
<evidence type="ECO:0000256" key="2">
    <source>
        <dbReference type="PIRSR" id="PIRSR639126-1"/>
    </source>
</evidence>
<evidence type="ECO:0000259" key="4">
    <source>
        <dbReference type="Pfam" id="PF06094"/>
    </source>
</evidence>
<dbReference type="InterPro" id="IPR039126">
    <property type="entry name" value="GGACT"/>
</dbReference>
<accession>L8GFH0</accession>
<feature type="domain" description="Gamma-glutamylcyclotransferase AIG2-like" evidence="4">
    <location>
        <begin position="7"/>
        <end position="134"/>
    </location>
</feature>